<evidence type="ECO:0000256" key="3">
    <source>
        <dbReference type="RuleBase" id="RU000461"/>
    </source>
</evidence>
<keyword evidence="3" id="KW-0560">Oxidoreductase</keyword>
<reference evidence="6 7" key="1">
    <citation type="journal article" date="2016" name="Genome Biol. Evol.">
        <title>Divergent and convergent evolution of fungal pathogenicity.</title>
        <authorList>
            <person name="Shang Y."/>
            <person name="Xiao G."/>
            <person name="Zheng P."/>
            <person name="Cen K."/>
            <person name="Zhan S."/>
            <person name="Wang C."/>
        </authorList>
    </citation>
    <scope>NUCLEOTIDE SEQUENCE [LARGE SCALE GENOMIC DNA]</scope>
    <source>
        <strain evidence="6 7">RCEF 264</strain>
    </source>
</reference>
<evidence type="ECO:0000256" key="4">
    <source>
        <dbReference type="SAM" id="MobiDB-lite"/>
    </source>
</evidence>
<dbReference type="Pfam" id="PF00067">
    <property type="entry name" value="p450"/>
    <property type="match status" value="1"/>
</dbReference>
<comment type="similarity">
    <text evidence="3">Belongs to the cytochrome P450 family.</text>
</comment>
<dbReference type="InterPro" id="IPR017972">
    <property type="entry name" value="Cyt_P450_CS"/>
</dbReference>
<dbReference type="InterPro" id="IPR036396">
    <property type="entry name" value="Cyt_P450_sf"/>
</dbReference>
<accession>A0A167ZYA1</accession>
<evidence type="ECO:0000256" key="5">
    <source>
        <dbReference type="SAM" id="Phobius"/>
    </source>
</evidence>
<feature type="region of interest" description="Disordered" evidence="4">
    <location>
        <begin position="156"/>
        <end position="176"/>
    </location>
</feature>
<dbReference type="Gene3D" id="1.10.630.10">
    <property type="entry name" value="Cytochrome P450"/>
    <property type="match status" value="1"/>
</dbReference>
<dbReference type="STRING" id="1081102.A0A167ZYA1"/>
<dbReference type="GO" id="GO:0016705">
    <property type="term" value="F:oxidoreductase activity, acting on paired donors, with incorporation or reduction of molecular oxygen"/>
    <property type="evidence" value="ECO:0007669"/>
    <property type="project" value="InterPro"/>
</dbReference>
<gene>
    <name evidence="6" type="ORF">SPI_00229</name>
</gene>
<dbReference type="EMBL" id="AZHD01000001">
    <property type="protein sequence ID" value="OAA68034.1"/>
    <property type="molecule type" value="Genomic_DNA"/>
</dbReference>
<keyword evidence="1 3" id="KW-0479">Metal-binding</keyword>
<dbReference type="InterPro" id="IPR053007">
    <property type="entry name" value="CYP450_monoxygenase_sec-met"/>
</dbReference>
<evidence type="ECO:0000313" key="7">
    <source>
        <dbReference type="Proteomes" id="UP000076874"/>
    </source>
</evidence>
<feature type="transmembrane region" description="Helical" evidence="5">
    <location>
        <begin position="6"/>
        <end position="24"/>
    </location>
</feature>
<dbReference type="GO" id="GO:0004497">
    <property type="term" value="F:monooxygenase activity"/>
    <property type="evidence" value="ECO:0007669"/>
    <property type="project" value="UniProtKB-KW"/>
</dbReference>
<keyword evidence="5" id="KW-1133">Transmembrane helix</keyword>
<dbReference type="PANTHER" id="PTHR47582">
    <property type="entry name" value="P450, PUTATIVE (EUROFUNG)-RELATED"/>
    <property type="match status" value="1"/>
</dbReference>
<protein>
    <submittedName>
        <fullName evidence="6">Cytochrome P450</fullName>
    </submittedName>
</protein>
<sequence>MIAFSSLFAVLLGVLTLYGVLYRLQLRRPRSDEPPVVPAPGIPYVGHVLCMALQGGRYMQQLGLRLQHGDGGGDTIKTLSDAAAARPSSSSTPGIFTLPVPGSRIYLVTDPSLAAAVQRASRALSFTPLVPDVTRRVLGLDDATVRIVRGSNLKVVSSPLPSPSSSPSSSSSSGYTMTSIVDEHTYDESYGFLADMHDMVYTYLGPGGGPDGTLATLTTAAVQALVGEVNAYARDMQTGGSAAATTTTAPAVVDLLAWMKHFVTVGTAQFLYGPRNPLAVQPELETAFWDFVHGLGRLLLVGDRRPGSLAAAWLGGRPYAAREALVAGFTAYLAADAHLPGGNADAGTGSAAAVAANKDNSGSSDIVRRRIAIADRYGWPRASTARSELSFLFAGIINTAVTSFWVVLRLFADPALLQTVRQELGAVEDNNDHIATGTTATASADTLSIDHVKTRCPTLLAVYHECLRLGSNNVSTRLVLSDTRLADRYFLRAGSVVQIAAGVIHTDPALWGDDAAVFDHRRFLPKKEEKENDEATANQGTAPPKRHPAAFRAFGGGKTLCPGRHFATAEILAFAAAVVLLFDAANAASGKRPLHVPPNVPPRNDRVLPIHILEPAAKDVPQVRLRLRRPGRALQVVP</sequence>
<dbReference type="GO" id="GO:0005506">
    <property type="term" value="F:iron ion binding"/>
    <property type="evidence" value="ECO:0007669"/>
    <property type="project" value="InterPro"/>
</dbReference>
<dbReference type="OrthoDB" id="1470350at2759"/>
<dbReference type="GO" id="GO:0020037">
    <property type="term" value="F:heme binding"/>
    <property type="evidence" value="ECO:0007669"/>
    <property type="project" value="InterPro"/>
</dbReference>
<evidence type="ECO:0000313" key="6">
    <source>
        <dbReference type="EMBL" id="OAA68034.1"/>
    </source>
</evidence>
<keyword evidence="5" id="KW-0812">Transmembrane</keyword>
<comment type="caution">
    <text evidence="6">The sequence shown here is derived from an EMBL/GenBank/DDBJ whole genome shotgun (WGS) entry which is preliminary data.</text>
</comment>
<dbReference type="InterPro" id="IPR001128">
    <property type="entry name" value="Cyt_P450"/>
</dbReference>
<keyword evidence="3" id="KW-0349">Heme</keyword>
<feature type="compositionally biased region" description="Low complexity" evidence="4">
    <location>
        <begin position="157"/>
        <end position="173"/>
    </location>
</feature>
<dbReference type="CDD" id="cd11040">
    <property type="entry name" value="CYP7_CYP8-like"/>
    <property type="match status" value="1"/>
</dbReference>
<organism evidence="6 7">
    <name type="scientific">Niveomyces insectorum RCEF 264</name>
    <dbReference type="NCBI Taxonomy" id="1081102"/>
    <lineage>
        <taxon>Eukaryota</taxon>
        <taxon>Fungi</taxon>
        <taxon>Dikarya</taxon>
        <taxon>Ascomycota</taxon>
        <taxon>Pezizomycotina</taxon>
        <taxon>Sordariomycetes</taxon>
        <taxon>Hypocreomycetidae</taxon>
        <taxon>Hypocreales</taxon>
        <taxon>Cordycipitaceae</taxon>
        <taxon>Niveomyces</taxon>
    </lineage>
</organism>
<dbReference type="PROSITE" id="PS00086">
    <property type="entry name" value="CYTOCHROME_P450"/>
    <property type="match status" value="1"/>
</dbReference>
<feature type="region of interest" description="Disordered" evidence="4">
    <location>
        <begin position="524"/>
        <end position="547"/>
    </location>
</feature>
<keyword evidence="2 3" id="KW-0408">Iron</keyword>
<keyword evidence="5" id="KW-0472">Membrane</keyword>
<dbReference type="AlphaFoldDB" id="A0A167ZYA1"/>
<dbReference type="Proteomes" id="UP000076874">
    <property type="component" value="Unassembled WGS sequence"/>
</dbReference>
<dbReference type="PANTHER" id="PTHR47582:SF1">
    <property type="entry name" value="P450, PUTATIVE (EUROFUNG)-RELATED"/>
    <property type="match status" value="1"/>
</dbReference>
<evidence type="ECO:0000256" key="1">
    <source>
        <dbReference type="ARBA" id="ARBA00022723"/>
    </source>
</evidence>
<dbReference type="SUPFAM" id="SSF48264">
    <property type="entry name" value="Cytochrome P450"/>
    <property type="match status" value="1"/>
</dbReference>
<keyword evidence="7" id="KW-1185">Reference proteome</keyword>
<proteinExistence type="inferred from homology"/>
<evidence type="ECO:0000256" key="2">
    <source>
        <dbReference type="ARBA" id="ARBA00023004"/>
    </source>
</evidence>
<name>A0A167ZYA1_9HYPO</name>
<keyword evidence="3" id="KW-0503">Monooxygenase</keyword>